<dbReference type="InterPro" id="IPR004113">
    <property type="entry name" value="FAD-bd_oxidored_4_C"/>
</dbReference>
<feature type="domain" description="FAD-binding PCMH-type" evidence="10">
    <location>
        <begin position="16"/>
        <end position="197"/>
    </location>
</feature>
<evidence type="ECO:0000259" key="10">
    <source>
        <dbReference type="PROSITE" id="PS51387"/>
    </source>
</evidence>
<dbReference type="Gene3D" id="1.10.45.10">
    <property type="entry name" value="Vanillyl-alcohol Oxidase, Chain A, domain 4"/>
    <property type="match status" value="1"/>
</dbReference>
<evidence type="ECO:0000256" key="4">
    <source>
        <dbReference type="ARBA" id="ARBA00022827"/>
    </source>
</evidence>
<organism evidence="11 12">
    <name type="scientific">Mesocestoides corti</name>
    <name type="common">Flatworm</name>
    <dbReference type="NCBI Taxonomy" id="53468"/>
    <lineage>
        <taxon>Eukaryota</taxon>
        <taxon>Metazoa</taxon>
        <taxon>Spiralia</taxon>
        <taxon>Lophotrochozoa</taxon>
        <taxon>Platyhelminthes</taxon>
        <taxon>Cestoda</taxon>
        <taxon>Eucestoda</taxon>
        <taxon>Cyclophyllidea</taxon>
        <taxon>Mesocestoididae</taxon>
        <taxon>Mesocestoides</taxon>
    </lineage>
</organism>
<keyword evidence="12" id="KW-1185">Reference proteome</keyword>
<evidence type="ECO:0000256" key="5">
    <source>
        <dbReference type="ARBA" id="ARBA00023002"/>
    </source>
</evidence>
<gene>
    <name evidence="11" type="ORF">MCOS_LOCUS3660</name>
</gene>
<dbReference type="GO" id="GO:0051990">
    <property type="term" value="F:(R)-2-hydroxyglutarate dehydrogenase activity"/>
    <property type="evidence" value="ECO:0007669"/>
    <property type="project" value="UniProtKB-EC"/>
</dbReference>
<keyword evidence="4" id="KW-0274">FAD</keyword>
<dbReference type="InterPro" id="IPR036318">
    <property type="entry name" value="FAD-bd_PCMH-like_sf"/>
</dbReference>
<evidence type="ECO:0000256" key="2">
    <source>
        <dbReference type="ARBA" id="ARBA00008000"/>
    </source>
</evidence>
<evidence type="ECO:0000256" key="8">
    <source>
        <dbReference type="ARBA" id="ARBA00045410"/>
    </source>
</evidence>
<proteinExistence type="inferred from homology"/>
<dbReference type="EMBL" id="UXSR01000910">
    <property type="protein sequence ID" value="VDD77657.1"/>
    <property type="molecule type" value="Genomic_DNA"/>
</dbReference>
<dbReference type="OrthoDB" id="5332616at2759"/>
<evidence type="ECO:0000256" key="3">
    <source>
        <dbReference type="ARBA" id="ARBA00022630"/>
    </source>
</evidence>
<dbReference type="Gene3D" id="3.30.70.2190">
    <property type="match status" value="1"/>
</dbReference>
<dbReference type="EC" id="1.1.99.39" evidence="6"/>
<dbReference type="InterPro" id="IPR051264">
    <property type="entry name" value="FAD-oxidored/transferase_4"/>
</dbReference>
<dbReference type="GO" id="GO:0005739">
    <property type="term" value="C:mitochondrion"/>
    <property type="evidence" value="ECO:0007669"/>
    <property type="project" value="TreeGrafter"/>
</dbReference>
<evidence type="ECO:0000313" key="12">
    <source>
        <dbReference type="Proteomes" id="UP000267029"/>
    </source>
</evidence>
<dbReference type="InterPro" id="IPR016169">
    <property type="entry name" value="FAD-bd_PCMH_sub2"/>
</dbReference>
<comment type="function">
    <text evidence="8">Catalyzes the oxidation of D-2-hydroxyglutarate (D-2-HG) to alpha-ketoglutarate. Also catalyzes the oxidation of other D-2-hydroxyacids, such as D-malate (D-MAL) and D-lactate (D-LAC). Exhibits high activities towards D-2-HG and D-MAL but a very weak activity towards D-LAC.</text>
</comment>
<comment type="catalytic activity">
    <reaction evidence="9">
        <text>(R)-malate + A = oxaloacetate + AH2</text>
        <dbReference type="Rhea" id="RHEA:67460"/>
        <dbReference type="ChEBI" id="CHEBI:13193"/>
        <dbReference type="ChEBI" id="CHEBI:15588"/>
        <dbReference type="ChEBI" id="CHEBI:16452"/>
        <dbReference type="ChEBI" id="CHEBI:17499"/>
    </reaction>
    <physiologicalReaction direction="left-to-right" evidence="9">
        <dbReference type="Rhea" id="RHEA:67461"/>
    </physiologicalReaction>
</comment>
<dbReference type="Pfam" id="PF02913">
    <property type="entry name" value="FAD-oxidase_C"/>
    <property type="match status" value="2"/>
</dbReference>
<evidence type="ECO:0000256" key="9">
    <source>
        <dbReference type="ARBA" id="ARBA00049267"/>
    </source>
</evidence>
<evidence type="ECO:0000313" key="11">
    <source>
        <dbReference type="EMBL" id="VDD77657.1"/>
    </source>
</evidence>
<accession>A0A0R3U9R1</accession>
<dbReference type="AlphaFoldDB" id="A0A0R3U9R1"/>
<dbReference type="PROSITE" id="PS51387">
    <property type="entry name" value="FAD_PCMH"/>
    <property type="match status" value="1"/>
</dbReference>
<dbReference type="PANTHER" id="PTHR43716:SF1">
    <property type="entry name" value="D-2-HYDROXYGLUTARATE DEHYDROGENASE, MITOCHONDRIAL"/>
    <property type="match status" value="1"/>
</dbReference>
<dbReference type="InterPro" id="IPR016171">
    <property type="entry name" value="Vanillyl_alc_oxidase_C-sub2"/>
</dbReference>
<evidence type="ECO:0000256" key="7">
    <source>
        <dbReference type="ARBA" id="ARBA00039639"/>
    </source>
</evidence>
<evidence type="ECO:0000256" key="1">
    <source>
        <dbReference type="ARBA" id="ARBA00001974"/>
    </source>
</evidence>
<comment type="similarity">
    <text evidence="2">Belongs to the FAD-binding oxidoreductase/transferase type 4 family.</text>
</comment>
<keyword evidence="5" id="KW-0560">Oxidoreductase</keyword>
<reference evidence="11 12" key="1">
    <citation type="submission" date="2018-10" db="EMBL/GenBank/DDBJ databases">
        <authorList>
            <consortium name="Pathogen Informatics"/>
        </authorList>
    </citation>
    <scope>NUCLEOTIDE SEQUENCE [LARGE SCALE GENOMIC DNA]</scope>
</reference>
<dbReference type="Pfam" id="PF01565">
    <property type="entry name" value="FAD_binding_4"/>
    <property type="match status" value="1"/>
</dbReference>
<dbReference type="PANTHER" id="PTHR43716">
    <property type="entry name" value="D-2-HYDROXYGLUTARATE DEHYDROGENASE, MITOCHONDRIAL"/>
    <property type="match status" value="1"/>
</dbReference>
<keyword evidence="3" id="KW-0285">Flavoprotein</keyword>
<dbReference type="SUPFAM" id="SSF55103">
    <property type="entry name" value="FAD-linked oxidases, C-terminal domain"/>
    <property type="match status" value="2"/>
</dbReference>
<dbReference type="Proteomes" id="UP000267029">
    <property type="component" value="Unassembled WGS sequence"/>
</dbReference>
<dbReference type="SUPFAM" id="SSF56176">
    <property type="entry name" value="FAD-binding/transporter-associated domain-like"/>
    <property type="match status" value="1"/>
</dbReference>
<name>A0A0R3U9R1_MESCO</name>
<dbReference type="GO" id="GO:0071949">
    <property type="term" value="F:FAD binding"/>
    <property type="evidence" value="ECO:0007669"/>
    <property type="project" value="InterPro"/>
</dbReference>
<protein>
    <recommendedName>
        <fullName evidence="7">D-2-hydroxyglutarate dehydrogenase, mitochondrial</fullName>
        <ecNumber evidence="6">1.1.99.39</ecNumber>
    </recommendedName>
</protein>
<dbReference type="InterPro" id="IPR016166">
    <property type="entry name" value="FAD-bd_PCMH"/>
</dbReference>
<evidence type="ECO:0000256" key="6">
    <source>
        <dbReference type="ARBA" id="ARBA00039003"/>
    </source>
</evidence>
<sequence>MADEVKSFNVDYTGQYRGASKLVVLPTTTEQIVDVIKLCDLWKLGIVPQGGNTSLTGNSTPTFDEVVISTRRMNKIISIDADTGTVVCEPGVIPANLEQTLESASYDLTLPLDIGSWDISCIGGNVATNARGYRTLQYPTLRHSIVGLEAVLPNGDVLSLMEGSQADQFGMDLKQCLIGSEGMFGIITKVAIRCPSRPKFTNVGLLVCDDYDSVIKVLRYARKEFAETLSAFEYMDQGALGVAERELYMKLPIPFNHYGTVRRKKFHAIFMEVSSSASNKQSSNVMTSFIDKVRNLGLCCYGMSSQDKQESEKLWGPRRSVITACKATGTVFKFDLTITPEQLPELVHLLESVSASDRTLASGDGKVQRVPDGPANAARIKDLFVFGQLPTGSIHVVATVEPGTCDLARASLLGVHQTPACVTRLKMALYNWLRMRKTSPFSRLLSLSKISDEQITQWTHQPDWDEHRFQGFPSRDLQLSIKKAWDPKGIMNPYKSWSFIDT</sequence>
<dbReference type="Gene3D" id="3.30.43.10">
    <property type="entry name" value="Uridine Diphospho-n-acetylenolpyruvylglucosamine Reductase, domain 2"/>
    <property type="match status" value="1"/>
</dbReference>
<dbReference type="InterPro" id="IPR006094">
    <property type="entry name" value="Oxid_FAD_bind_N"/>
</dbReference>
<dbReference type="STRING" id="53468.A0A0R3U9R1"/>
<dbReference type="Gene3D" id="3.30.465.10">
    <property type="match status" value="1"/>
</dbReference>
<dbReference type="InterPro" id="IPR016164">
    <property type="entry name" value="FAD-linked_Oxase-like_C"/>
</dbReference>
<comment type="cofactor">
    <cofactor evidence="1">
        <name>FAD</name>
        <dbReference type="ChEBI" id="CHEBI:57692"/>
    </cofactor>
</comment>
<dbReference type="InterPro" id="IPR016167">
    <property type="entry name" value="FAD-bd_PCMH_sub1"/>
</dbReference>